<evidence type="ECO:0000256" key="3">
    <source>
        <dbReference type="RuleBase" id="RU000389"/>
    </source>
</evidence>
<evidence type="ECO:0000256" key="1">
    <source>
        <dbReference type="ARBA" id="ARBA00005233"/>
    </source>
</evidence>
<organism evidence="5 6">
    <name type="scientific">Pseudaeromonas paramecii</name>
    <dbReference type="NCBI Taxonomy" id="2138166"/>
    <lineage>
        <taxon>Bacteria</taxon>
        <taxon>Pseudomonadati</taxon>
        <taxon>Pseudomonadota</taxon>
        <taxon>Gammaproteobacteria</taxon>
        <taxon>Aeromonadales</taxon>
        <taxon>Aeromonadaceae</taxon>
        <taxon>Pseudaeromonas</taxon>
    </lineage>
</organism>
<gene>
    <name evidence="5" type="primary">tapA</name>
    <name evidence="5" type="ORF">GCM10023095_21540</name>
</gene>
<dbReference type="InterPro" id="IPR001082">
    <property type="entry name" value="Pilin"/>
</dbReference>
<keyword evidence="4" id="KW-0812">Transmembrane</keyword>
<evidence type="ECO:0000256" key="4">
    <source>
        <dbReference type="SAM" id="Phobius"/>
    </source>
</evidence>
<comment type="caution">
    <text evidence="5">The sequence shown here is derived from an EMBL/GenBank/DDBJ whole genome shotgun (WGS) entry which is preliminary data.</text>
</comment>
<dbReference type="NCBIfam" id="TIGR02532">
    <property type="entry name" value="IV_pilin_GFxxxE"/>
    <property type="match status" value="1"/>
</dbReference>
<keyword evidence="2" id="KW-0488">Methylation</keyword>
<dbReference type="Proteomes" id="UP001501321">
    <property type="component" value="Unassembled WGS sequence"/>
</dbReference>
<dbReference type="Gene3D" id="3.30.700.10">
    <property type="entry name" value="Glycoprotein, Type 4 Pilin"/>
    <property type="match status" value="1"/>
</dbReference>
<dbReference type="EMBL" id="BAABFC010000013">
    <property type="protein sequence ID" value="GAA4500187.1"/>
    <property type="molecule type" value="Genomic_DNA"/>
</dbReference>
<evidence type="ECO:0000313" key="5">
    <source>
        <dbReference type="EMBL" id="GAA4500187.1"/>
    </source>
</evidence>
<keyword evidence="4" id="KW-0472">Membrane</keyword>
<name>A0ABP8QAF7_9GAMM</name>
<dbReference type="SUPFAM" id="SSF54523">
    <property type="entry name" value="Pili subunits"/>
    <property type="match status" value="1"/>
</dbReference>
<proteinExistence type="inferred from homology"/>
<dbReference type="Pfam" id="PF00114">
    <property type="entry name" value="Pilin"/>
    <property type="match status" value="1"/>
</dbReference>
<dbReference type="Pfam" id="PF07963">
    <property type="entry name" value="N_methyl"/>
    <property type="match status" value="1"/>
</dbReference>
<keyword evidence="6" id="KW-1185">Reference proteome</keyword>
<dbReference type="PANTHER" id="PTHR30093:SF34">
    <property type="entry name" value="PREPILIN PEPTIDASE-DEPENDENT PROTEIN D"/>
    <property type="match status" value="1"/>
</dbReference>
<keyword evidence="4" id="KW-1133">Transmembrane helix</keyword>
<feature type="transmembrane region" description="Helical" evidence="4">
    <location>
        <begin position="12"/>
        <end position="30"/>
    </location>
</feature>
<accession>A0ABP8QAF7</accession>
<dbReference type="PROSITE" id="PS00409">
    <property type="entry name" value="PROKAR_NTER_METHYL"/>
    <property type="match status" value="1"/>
</dbReference>
<dbReference type="RefSeq" id="WP_345012916.1">
    <property type="nucleotide sequence ID" value="NZ_BAABFC010000013.1"/>
</dbReference>
<evidence type="ECO:0000313" key="6">
    <source>
        <dbReference type="Proteomes" id="UP001501321"/>
    </source>
</evidence>
<protein>
    <submittedName>
        <fullName evidence="5">Type IVa pilus major pilin TapA</fullName>
    </submittedName>
</protein>
<keyword evidence="3" id="KW-0281">Fimbrium</keyword>
<reference evidence="6" key="1">
    <citation type="journal article" date="2019" name="Int. J. Syst. Evol. Microbiol.">
        <title>The Global Catalogue of Microorganisms (GCM) 10K type strain sequencing project: providing services to taxonomists for standard genome sequencing and annotation.</title>
        <authorList>
            <consortium name="The Broad Institute Genomics Platform"/>
            <consortium name="The Broad Institute Genome Sequencing Center for Infectious Disease"/>
            <person name="Wu L."/>
            <person name="Ma J."/>
        </authorList>
    </citation>
    <scope>NUCLEOTIDE SEQUENCE [LARGE SCALE GENOMIC DNA]</scope>
    <source>
        <strain evidence="6">JCM 32226</strain>
    </source>
</reference>
<dbReference type="PANTHER" id="PTHR30093">
    <property type="entry name" value="GENERAL SECRETION PATHWAY PROTEIN G"/>
    <property type="match status" value="1"/>
</dbReference>
<evidence type="ECO:0000256" key="2">
    <source>
        <dbReference type="ARBA" id="ARBA00022481"/>
    </source>
</evidence>
<sequence>MKKQTGFTLIELMIVVAIVAILAAIALPAYQNYTNRARFSEVITAANGVRTQMEVCLQMNANDVTACDDATKVGVDLGDAARGDNTASVTITTSTAEIVATGAGSGISGATYTMTPNSVSGAAVTWTEACNPTNLCP</sequence>
<dbReference type="InterPro" id="IPR012902">
    <property type="entry name" value="N_methyl_site"/>
</dbReference>
<comment type="similarity">
    <text evidence="1 3">Belongs to the N-Me-Phe pilin family.</text>
</comment>
<dbReference type="InterPro" id="IPR045584">
    <property type="entry name" value="Pilin-like"/>
</dbReference>